<evidence type="ECO:0000256" key="1">
    <source>
        <dbReference type="SAM" id="MobiDB-lite"/>
    </source>
</evidence>
<feature type="chain" id="PRO_5042980479" evidence="2">
    <location>
        <begin position="26"/>
        <end position="583"/>
    </location>
</feature>
<name>A0AAQ3M8D9_9PEZI</name>
<feature type="signal peptide" evidence="2">
    <location>
        <begin position="1"/>
        <end position="25"/>
    </location>
</feature>
<feature type="region of interest" description="Disordered" evidence="1">
    <location>
        <begin position="430"/>
        <end position="460"/>
    </location>
</feature>
<feature type="region of interest" description="Disordered" evidence="1">
    <location>
        <begin position="475"/>
        <end position="556"/>
    </location>
</feature>
<keyword evidence="4" id="KW-1185">Reference proteome</keyword>
<evidence type="ECO:0000313" key="4">
    <source>
        <dbReference type="Proteomes" id="UP001303373"/>
    </source>
</evidence>
<organism evidence="3 4">
    <name type="scientific">Acrodontium crateriforme</name>
    <dbReference type="NCBI Taxonomy" id="150365"/>
    <lineage>
        <taxon>Eukaryota</taxon>
        <taxon>Fungi</taxon>
        <taxon>Dikarya</taxon>
        <taxon>Ascomycota</taxon>
        <taxon>Pezizomycotina</taxon>
        <taxon>Dothideomycetes</taxon>
        <taxon>Dothideomycetidae</taxon>
        <taxon>Mycosphaerellales</taxon>
        <taxon>Teratosphaeriaceae</taxon>
        <taxon>Acrodontium</taxon>
    </lineage>
</organism>
<dbReference type="Proteomes" id="UP001303373">
    <property type="component" value="Chromosome 11"/>
</dbReference>
<dbReference type="AlphaFoldDB" id="A0AAQ3M8D9"/>
<evidence type="ECO:0000256" key="2">
    <source>
        <dbReference type="SAM" id="SignalP"/>
    </source>
</evidence>
<sequence length="583" mass="61579">MMQILDLPATLAVFLALSLSAAGQAGQVTNTITPVQPSTTITTLVTLPSSGSGSSYAQACQNEYVQYSAASSSWDQMYGWRYPATQIFGGTSISYVTYYENATTLCDGHPRVSYSPAISLSTGNITYRSNATSTSVSQVTEFWNFPAPMPSCSISPSDCDPLWSSYSASLTAWQQANRTVPYNASITPPPQTPICANSSAASAYASDSSLIYGCGPCTIYGMDVQLVYFPVPTTVSRNLCADESSANVTHYINGDNVIEVYAGTAYRGNNSVPGQVTATAGGHTFTSGTAYISISSVYALDRCGNTKGTPVTNAILAMSSESVLSLRYSQDHFQLLMTTEIQTGYPVSYADFNEPVPWSAWKAQASCEYGGVGCSIIYAGQYKPQLAIPPGIKKLNPEWEGCQMWYNGLWDPPLALQPVNSIPPITYPHTPGWSSSSEPTSSASPGWSPGSPTTPYIPVTITPTAIPETVSSWTTIEETSCPSDPSNTDPSPSCTTQDPHTSKDPDTITIIEPTCDCTSASENSIQSASPTNSPATSSAPTSSSEPASNTAVSTDSAPRFGEVNSFFVILVSGLVALGNFGGF</sequence>
<feature type="compositionally biased region" description="Low complexity" evidence="1">
    <location>
        <begin position="479"/>
        <end position="496"/>
    </location>
</feature>
<accession>A0AAQ3M8D9</accession>
<keyword evidence="2" id="KW-0732">Signal</keyword>
<proteinExistence type="predicted"/>
<evidence type="ECO:0000313" key="3">
    <source>
        <dbReference type="EMBL" id="WPH03852.1"/>
    </source>
</evidence>
<feature type="compositionally biased region" description="Polar residues" evidence="1">
    <location>
        <begin position="516"/>
        <end position="526"/>
    </location>
</feature>
<feature type="compositionally biased region" description="Low complexity" evidence="1">
    <location>
        <begin position="527"/>
        <end position="551"/>
    </location>
</feature>
<protein>
    <submittedName>
        <fullName evidence="3">Uncharacterized protein</fullName>
    </submittedName>
</protein>
<reference evidence="3 4" key="1">
    <citation type="submission" date="2023-11" db="EMBL/GenBank/DDBJ databases">
        <title>An acidophilic fungus is an integral part of prey digestion in a carnivorous sundew plant.</title>
        <authorList>
            <person name="Tsai I.J."/>
        </authorList>
    </citation>
    <scope>NUCLEOTIDE SEQUENCE [LARGE SCALE GENOMIC DNA]</scope>
    <source>
        <strain evidence="3">169a</strain>
    </source>
</reference>
<dbReference type="EMBL" id="CP138590">
    <property type="protein sequence ID" value="WPH03852.1"/>
    <property type="molecule type" value="Genomic_DNA"/>
</dbReference>
<gene>
    <name evidence="3" type="ORF">R9X50_00673500</name>
</gene>